<keyword evidence="2" id="KW-1185">Reference proteome</keyword>
<reference evidence="1 2" key="1">
    <citation type="submission" date="2024-06" db="EMBL/GenBank/DDBJ databases">
        <title>Genomic Encyclopedia of Type Strains, Phase IV (KMG-IV): sequencing the most valuable type-strain genomes for metagenomic binning, comparative biology and taxonomic classification.</title>
        <authorList>
            <person name="Goeker M."/>
        </authorList>
    </citation>
    <scope>NUCLEOTIDE SEQUENCE [LARGE SCALE GENOMIC DNA]</scope>
    <source>
        <strain evidence="1 2">DSM 15349</strain>
    </source>
</reference>
<comment type="caution">
    <text evidence="1">The sequence shown here is derived from an EMBL/GenBank/DDBJ whole genome shotgun (WGS) entry which is preliminary data.</text>
</comment>
<dbReference type="PANTHER" id="PTHR40658:SF3">
    <property type="entry name" value="CLBS_DFSB FAMILY FOUR-HELIX BUNDLE PROTEIN"/>
    <property type="match status" value="1"/>
</dbReference>
<evidence type="ECO:0000313" key="2">
    <source>
        <dbReference type="Proteomes" id="UP001549055"/>
    </source>
</evidence>
<dbReference type="Proteomes" id="UP001549055">
    <property type="component" value="Unassembled WGS sequence"/>
</dbReference>
<dbReference type="Pfam" id="PF08020">
    <property type="entry name" value="DUF1706"/>
    <property type="match status" value="1"/>
</dbReference>
<evidence type="ECO:0000313" key="1">
    <source>
        <dbReference type="EMBL" id="MET3643870.1"/>
    </source>
</evidence>
<organism evidence="1 2">
    <name type="scientific">Streptococcus gallinaceus</name>
    <dbReference type="NCBI Taxonomy" id="165758"/>
    <lineage>
        <taxon>Bacteria</taxon>
        <taxon>Bacillati</taxon>
        <taxon>Bacillota</taxon>
        <taxon>Bacilli</taxon>
        <taxon>Lactobacillales</taxon>
        <taxon>Streptococcaceae</taxon>
        <taxon>Streptococcus</taxon>
    </lineage>
</organism>
<gene>
    <name evidence="1" type="ORF">ABID27_000492</name>
</gene>
<dbReference type="PIRSF" id="PIRSF031551">
    <property type="entry name" value="DUF1706"/>
    <property type="match status" value="1"/>
</dbReference>
<evidence type="ECO:0008006" key="3">
    <source>
        <dbReference type="Google" id="ProtNLM"/>
    </source>
</evidence>
<dbReference type="RefSeq" id="WP_354280014.1">
    <property type="nucleotide sequence ID" value="NZ_JBEPMK010000002.1"/>
</dbReference>
<protein>
    <recommendedName>
        <fullName evidence="3">DUF1706 domain-containing protein</fullName>
    </recommendedName>
</protein>
<dbReference type="InterPro" id="IPR034660">
    <property type="entry name" value="DinB/YfiT-like"/>
</dbReference>
<dbReference type="Gene3D" id="1.20.120.450">
    <property type="entry name" value="dinb family like domain"/>
    <property type="match status" value="1"/>
</dbReference>
<dbReference type="EMBL" id="JBEPMK010000002">
    <property type="protein sequence ID" value="MET3643870.1"/>
    <property type="molecule type" value="Genomic_DNA"/>
</dbReference>
<dbReference type="PANTHER" id="PTHR40658">
    <property type="match status" value="1"/>
</dbReference>
<name>A0ABV2JIY9_9STRE</name>
<accession>A0ABV2JIY9</accession>
<sequence length="198" mass="23419">MKTYNSKEELKAEIKKAFDKYIKEFDSIPEELKDKRVDEVDRTPAENLAYQVGWTTLVLKWEYDEKKGLEVKTPSDKFKWNQLGELYQWFTDTYAHLSLKELKAKLTENVNAICAMIDLLTEEELFNPHIRKWADEATKTAVWEVYKFIHVNTVAPFGTFRTKIRKWNFLYVSNYKIVFSLGAKALRLFIMSELRARG</sequence>
<proteinExistence type="predicted"/>
<dbReference type="InterPro" id="IPR012550">
    <property type="entry name" value="DUF1706"/>
</dbReference>